<accession>A0A7R9HY70</accession>
<keyword evidence="1" id="KW-0808">Transferase</keyword>
<gene>
    <name evidence="2" type="ORF">TBIB3V08_LOCUS2473</name>
</gene>
<dbReference type="Pfam" id="PF00201">
    <property type="entry name" value="UDPGT"/>
    <property type="match status" value="1"/>
</dbReference>
<evidence type="ECO:0000313" key="2">
    <source>
        <dbReference type="EMBL" id="CAD7439934.1"/>
    </source>
</evidence>
<dbReference type="GO" id="GO:0008194">
    <property type="term" value="F:UDP-glycosyltransferase activity"/>
    <property type="evidence" value="ECO:0007669"/>
    <property type="project" value="InterPro"/>
</dbReference>
<reference evidence="2" key="1">
    <citation type="submission" date="2020-11" db="EMBL/GenBank/DDBJ databases">
        <authorList>
            <person name="Tran Van P."/>
        </authorList>
    </citation>
    <scope>NUCLEOTIDE SEQUENCE</scope>
</reference>
<protein>
    <submittedName>
        <fullName evidence="2">Uncharacterized protein</fullName>
    </submittedName>
</protein>
<dbReference type="InterPro" id="IPR002213">
    <property type="entry name" value="UDP_glucos_trans"/>
</dbReference>
<organism evidence="2">
    <name type="scientific">Timema bartmani</name>
    <dbReference type="NCBI Taxonomy" id="61472"/>
    <lineage>
        <taxon>Eukaryota</taxon>
        <taxon>Metazoa</taxon>
        <taxon>Ecdysozoa</taxon>
        <taxon>Arthropoda</taxon>
        <taxon>Hexapoda</taxon>
        <taxon>Insecta</taxon>
        <taxon>Pterygota</taxon>
        <taxon>Neoptera</taxon>
        <taxon>Polyneoptera</taxon>
        <taxon>Phasmatodea</taxon>
        <taxon>Timematodea</taxon>
        <taxon>Timematoidea</taxon>
        <taxon>Timematidae</taxon>
        <taxon>Timema</taxon>
    </lineage>
</organism>
<name>A0A7R9HY70_9NEOP</name>
<evidence type="ECO:0000256" key="1">
    <source>
        <dbReference type="ARBA" id="ARBA00022679"/>
    </source>
</evidence>
<dbReference type="EMBL" id="OD564823">
    <property type="protein sequence ID" value="CAD7439934.1"/>
    <property type="molecule type" value="Genomic_DNA"/>
</dbReference>
<proteinExistence type="predicted"/>
<dbReference type="AlphaFoldDB" id="A0A7R9HY70"/>
<sequence>MLALSQPIRGGRLVGVVRLRVNAMEYTTIALICGGSEKISKGSVLREDMPDNSLERAVWWTEYVLRHKGAPHLRTAAVDMPWYQFLLLDVIAFLLLTAITTSVVAPSCLFTVTANFLEEGEYTNMPDDTYHWAESSCHGSTSSLRAELGDGLFGEVSSLFGFLKLLLSLAELGEVQGCDLLLQNKIRLRHPLKNMIIVLTDKVQPGRPCESSLTSHVTHGFLNLPLVRLDLLLQFVYKVLHALVVLPVFFTLEAKLLDAPLGLAQVLLCIGVPPLFTVKLVLELAHALFQLLDGLLASLERSLAQLLLRLGMILLCSELVGQPGGVNHRLLRLLFGVLSLVQELVQRRSTLSRPVACLGLPVPGECETPPARSAERWRDARRFLEALWRHRGHAVPPRERSARPSAAAGSA</sequence>